<feature type="region of interest" description="Disordered" evidence="1">
    <location>
        <begin position="1"/>
        <end position="68"/>
    </location>
</feature>
<accession>A0AAE1VHP7</accession>
<evidence type="ECO:0000313" key="3">
    <source>
        <dbReference type="Proteomes" id="UP001291623"/>
    </source>
</evidence>
<feature type="compositionally biased region" description="Polar residues" evidence="1">
    <location>
        <begin position="13"/>
        <end position="33"/>
    </location>
</feature>
<reference evidence="2" key="1">
    <citation type="submission" date="2023-12" db="EMBL/GenBank/DDBJ databases">
        <title>Genome assembly of Anisodus tanguticus.</title>
        <authorList>
            <person name="Wang Y.-J."/>
        </authorList>
    </citation>
    <scope>NUCLEOTIDE SEQUENCE</scope>
    <source>
        <strain evidence="2">KB-2021</strain>
        <tissue evidence="2">Leaf</tissue>
    </source>
</reference>
<dbReference type="AlphaFoldDB" id="A0AAE1VHP7"/>
<feature type="compositionally biased region" description="Polar residues" evidence="1">
    <location>
        <begin position="55"/>
        <end position="68"/>
    </location>
</feature>
<proteinExistence type="predicted"/>
<organism evidence="2 3">
    <name type="scientific">Anisodus tanguticus</name>
    <dbReference type="NCBI Taxonomy" id="243964"/>
    <lineage>
        <taxon>Eukaryota</taxon>
        <taxon>Viridiplantae</taxon>
        <taxon>Streptophyta</taxon>
        <taxon>Embryophyta</taxon>
        <taxon>Tracheophyta</taxon>
        <taxon>Spermatophyta</taxon>
        <taxon>Magnoliopsida</taxon>
        <taxon>eudicotyledons</taxon>
        <taxon>Gunneridae</taxon>
        <taxon>Pentapetalae</taxon>
        <taxon>asterids</taxon>
        <taxon>lamiids</taxon>
        <taxon>Solanales</taxon>
        <taxon>Solanaceae</taxon>
        <taxon>Solanoideae</taxon>
        <taxon>Hyoscyameae</taxon>
        <taxon>Anisodus</taxon>
    </lineage>
</organism>
<evidence type="ECO:0000256" key="1">
    <source>
        <dbReference type="SAM" id="MobiDB-lite"/>
    </source>
</evidence>
<name>A0AAE1VHP7_9SOLA</name>
<gene>
    <name evidence="2" type="ORF">RND71_009953</name>
</gene>
<feature type="compositionally biased region" description="Basic and acidic residues" evidence="1">
    <location>
        <begin position="1"/>
        <end position="11"/>
    </location>
</feature>
<evidence type="ECO:0000313" key="2">
    <source>
        <dbReference type="EMBL" id="KAK4370478.1"/>
    </source>
</evidence>
<keyword evidence="3" id="KW-1185">Reference proteome</keyword>
<protein>
    <submittedName>
        <fullName evidence="2">Uncharacterized protein</fullName>
    </submittedName>
</protein>
<comment type="caution">
    <text evidence="2">The sequence shown here is derived from an EMBL/GenBank/DDBJ whole genome shotgun (WGS) entry which is preliminary data.</text>
</comment>
<dbReference type="EMBL" id="JAVYJV010000005">
    <property type="protein sequence ID" value="KAK4370478.1"/>
    <property type="molecule type" value="Genomic_DNA"/>
</dbReference>
<dbReference type="Proteomes" id="UP001291623">
    <property type="component" value="Unassembled WGS sequence"/>
</dbReference>
<sequence>MSDRANTRETVDSNEGGQEDQSGHGQDSNNGSNRGMVPPKRGSIKKRIYEDVRGSLSSLRTPPSTQAN</sequence>